<keyword evidence="1" id="KW-0596">Phosphopantetheine</keyword>
<feature type="domain" description="AMP-dependent synthetase/ligase" evidence="3">
    <location>
        <begin position="93"/>
        <end position="352"/>
    </location>
</feature>
<gene>
    <name evidence="4" type="ORF">MSAN_01244000</name>
</gene>
<dbReference type="PANTHER" id="PTHR43439:SF2">
    <property type="entry name" value="ENZYME, PUTATIVE (JCVI)-RELATED"/>
    <property type="match status" value="1"/>
</dbReference>
<proteinExistence type="predicted"/>
<dbReference type="Gene3D" id="3.40.50.12780">
    <property type="entry name" value="N-terminal domain of ligase-like"/>
    <property type="match status" value="1"/>
</dbReference>
<dbReference type="InterPro" id="IPR051414">
    <property type="entry name" value="Adenylate-forming_Reductase"/>
</dbReference>
<dbReference type="Pfam" id="PF00501">
    <property type="entry name" value="AMP-binding"/>
    <property type="match status" value="1"/>
</dbReference>
<dbReference type="OrthoDB" id="429813at2759"/>
<evidence type="ECO:0000256" key="1">
    <source>
        <dbReference type="ARBA" id="ARBA00022450"/>
    </source>
</evidence>
<reference evidence="4" key="1">
    <citation type="submission" date="2020-05" db="EMBL/GenBank/DDBJ databases">
        <title>Mycena genomes resolve the evolution of fungal bioluminescence.</title>
        <authorList>
            <person name="Tsai I.J."/>
        </authorList>
    </citation>
    <scope>NUCLEOTIDE SEQUENCE</scope>
    <source>
        <strain evidence="4">160909Yilan</strain>
    </source>
</reference>
<keyword evidence="2" id="KW-0597">Phosphoprotein</keyword>
<dbReference type="Pfam" id="PF23562">
    <property type="entry name" value="AMP-binding_C_3"/>
    <property type="match status" value="1"/>
</dbReference>
<keyword evidence="5" id="KW-1185">Reference proteome</keyword>
<evidence type="ECO:0000313" key="5">
    <source>
        <dbReference type="Proteomes" id="UP000623467"/>
    </source>
</evidence>
<dbReference type="InterPro" id="IPR042099">
    <property type="entry name" value="ANL_N_sf"/>
</dbReference>
<dbReference type="InterPro" id="IPR000873">
    <property type="entry name" value="AMP-dep_synth/lig_dom"/>
</dbReference>
<evidence type="ECO:0000256" key="2">
    <source>
        <dbReference type="ARBA" id="ARBA00022553"/>
    </source>
</evidence>
<dbReference type="EMBL" id="JACAZH010000009">
    <property type="protein sequence ID" value="KAF7359033.1"/>
    <property type="molecule type" value="Genomic_DNA"/>
</dbReference>
<evidence type="ECO:0000259" key="3">
    <source>
        <dbReference type="Pfam" id="PF00501"/>
    </source>
</evidence>
<protein>
    <submittedName>
        <fullName evidence="4">Acetyl-CoA synthetase-like protein</fullName>
    </submittedName>
</protein>
<dbReference type="AlphaFoldDB" id="A0A8H6YG17"/>
<accession>A0A8H6YG17</accession>
<sequence length="556" mass="60470">MHAQGLNSSTFTAVPLDSSLTLPQLLDRQFVQSPEHTAYIYDAAEGGIVSISLGQYIRSVYATCRRILRDTVPHTPVVNERGIVIGILAATDAISYCMMVAAIMRAGFVPFCISPRNAVDGVAKLLENGGAAVVYVSTDLKQKLADALEICGKQLPVFDVLTFDELQAGLEESSESEPLPVLPRVVDMDGVALILHSSGSTSTFSKPIYLSHKIVMQYAFAPLSGSQDYCGQISSVHMIASYHGMGVFALTWPLAVGLIMAVLRPAPPPMASSPEKALAGILATKPDIVLSSPAAIESWSEDPAGLRAMQALKVLAFSGAPLNKRVGDNLVDNGVVLWSMYGTNETGLLNTFCTPHGNLKDWEYFSVREGIDAARMPEEDGSTFYTFTYLNSPSYKTCYSNVEIEGRRGCQISDLLEQHPDNPDLHRVFARKDEIISLSIAAKMNPVVIEAQINRNPFVNAALVFGTGRPHPGVLIQLKPECQTDLLDDGKRSEILDALWVSVDAANRTSPIHFQIPRKMVLLADPEKPFALTSKSQPRRRAVLEDYDGEISAAYL</sequence>
<dbReference type="SUPFAM" id="SSF56801">
    <property type="entry name" value="Acetyl-CoA synthetase-like"/>
    <property type="match status" value="1"/>
</dbReference>
<dbReference type="Proteomes" id="UP000623467">
    <property type="component" value="Unassembled WGS sequence"/>
</dbReference>
<organism evidence="4 5">
    <name type="scientific">Mycena sanguinolenta</name>
    <dbReference type="NCBI Taxonomy" id="230812"/>
    <lineage>
        <taxon>Eukaryota</taxon>
        <taxon>Fungi</taxon>
        <taxon>Dikarya</taxon>
        <taxon>Basidiomycota</taxon>
        <taxon>Agaricomycotina</taxon>
        <taxon>Agaricomycetes</taxon>
        <taxon>Agaricomycetidae</taxon>
        <taxon>Agaricales</taxon>
        <taxon>Marasmiineae</taxon>
        <taxon>Mycenaceae</taxon>
        <taxon>Mycena</taxon>
    </lineage>
</organism>
<evidence type="ECO:0000313" key="4">
    <source>
        <dbReference type="EMBL" id="KAF7359033.1"/>
    </source>
</evidence>
<comment type="caution">
    <text evidence="4">The sequence shown here is derived from an EMBL/GenBank/DDBJ whole genome shotgun (WGS) entry which is preliminary data.</text>
</comment>
<name>A0A8H6YG17_9AGAR</name>
<dbReference type="PANTHER" id="PTHR43439">
    <property type="entry name" value="PHENYLACETATE-COENZYME A LIGASE"/>
    <property type="match status" value="1"/>
</dbReference>